<feature type="domain" description="FAD-binding" evidence="1">
    <location>
        <begin position="13"/>
        <end position="354"/>
    </location>
</feature>
<comment type="caution">
    <text evidence="2">The sequence shown here is derived from an EMBL/GenBank/DDBJ whole genome shotgun (WGS) entry which is preliminary data.</text>
</comment>
<dbReference type="GO" id="GO:0004497">
    <property type="term" value="F:monooxygenase activity"/>
    <property type="evidence" value="ECO:0007669"/>
    <property type="project" value="UniProtKB-KW"/>
</dbReference>
<dbReference type="InterPro" id="IPR036188">
    <property type="entry name" value="FAD/NAD-bd_sf"/>
</dbReference>
<keyword evidence="3" id="KW-1185">Reference proteome</keyword>
<dbReference type="SUPFAM" id="SSF51905">
    <property type="entry name" value="FAD/NAD(P)-binding domain"/>
    <property type="match status" value="1"/>
</dbReference>
<keyword evidence="2" id="KW-0503">Monooxygenase</keyword>
<evidence type="ECO:0000313" key="3">
    <source>
        <dbReference type="Proteomes" id="UP001500058"/>
    </source>
</evidence>
<dbReference type="InterPro" id="IPR002938">
    <property type="entry name" value="FAD-bd"/>
</dbReference>
<organism evidence="2 3">
    <name type="scientific">Streptomyces glaucosporus</name>
    <dbReference type="NCBI Taxonomy" id="284044"/>
    <lineage>
        <taxon>Bacteria</taxon>
        <taxon>Bacillati</taxon>
        <taxon>Actinomycetota</taxon>
        <taxon>Actinomycetes</taxon>
        <taxon>Kitasatosporales</taxon>
        <taxon>Streptomycetaceae</taxon>
        <taxon>Streptomyces</taxon>
    </lineage>
</organism>
<reference evidence="3" key="1">
    <citation type="journal article" date="2019" name="Int. J. Syst. Evol. Microbiol.">
        <title>The Global Catalogue of Microorganisms (GCM) 10K type strain sequencing project: providing services to taxonomists for standard genome sequencing and annotation.</title>
        <authorList>
            <consortium name="The Broad Institute Genomics Platform"/>
            <consortium name="The Broad Institute Genome Sequencing Center for Infectious Disease"/>
            <person name="Wu L."/>
            <person name="Ma J."/>
        </authorList>
    </citation>
    <scope>NUCLEOTIDE SEQUENCE [LARGE SCALE GENOMIC DNA]</scope>
    <source>
        <strain evidence="3">JCM 6921</strain>
    </source>
</reference>
<name>A0ABP5W555_9ACTN</name>
<dbReference type="PRINTS" id="PR00420">
    <property type="entry name" value="RNGMNOXGNASE"/>
</dbReference>
<evidence type="ECO:0000259" key="1">
    <source>
        <dbReference type="Pfam" id="PF01494"/>
    </source>
</evidence>
<evidence type="ECO:0000313" key="2">
    <source>
        <dbReference type="EMBL" id="GAA2417468.1"/>
    </source>
</evidence>
<dbReference type="Proteomes" id="UP001500058">
    <property type="component" value="Unassembled WGS sequence"/>
</dbReference>
<dbReference type="EMBL" id="BAAATJ010000040">
    <property type="protein sequence ID" value="GAA2417468.1"/>
    <property type="molecule type" value="Genomic_DNA"/>
</dbReference>
<sequence length="477" mass="50723">MQHSPVSRHPRSAIVLGGGLAGFLAAGALARHADVTIVERDLLPEGPEPRKGLPQARHVHLLWAGGALAIEELLPGTLGALRAQGGHYLPLPRDMVALSPRGWFRRWPPLHHMMLCSRDLLDATVRRQVLTAYGDSVTVLEGTTALGLLGGGAGVTGVRTVRDGVEEEHRADLVVDATGRGSRATVWLRELGFPEPPRREIDTGLVYATRMFEAPEGAGEGFPVVNVQADPRQGGPGRGGTLVPVEGGRWMVTLSGTRGGNPTADNEAFRPFALRLRHPVIGELIAGARPLGDVVLTRTTASRRVYHERARRRPDGFAVLGDALATYNPVYGHGMSVAAQSAVALRDTVARHGWGPGLARRVQRSVARCVRPAWDLAVGQDVFYPGAVPEGPTLRDRAVAAYVDRLMFASTGTVEVAHAVTRVTSLLRGSHTLLAPRVLLAALRGPRLPQLGGPPLTVEELAAAGVSRAAAGAADRR</sequence>
<keyword evidence="2" id="KW-0560">Oxidoreductase</keyword>
<dbReference type="PANTHER" id="PTHR43422">
    <property type="entry name" value="THIAMINE THIAZOLE SYNTHASE"/>
    <property type="match status" value="1"/>
</dbReference>
<dbReference type="Pfam" id="PF01494">
    <property type="entry name" value="FAD_binding_3"/>
    <property type="match status" value="1"/>
</dbReference>
<accession>A0ABP5W555</accession>
<dbReference type="PANTHER" id="PTHR43422:SF3">
    <property type="entry name" value="THIAMINE THIAZOLE SYNTHASE"/>
    <property type="match status" value="1"/>
</dbReference>
<dbReference type="Gene3D" id="3.50.50.60">
    <property type="entry name" value="FAD/NAD(P)-binding domain"/>
    <property type="match status" value="1"/>
</dbReference>
<gene>
    <name evidence="2" type="ORF">GCM10010420_54760</name>
</gene>
<protein>
    <submittedName>
        <fullName evidence="2">FAD-dependent monooxygenase</fullName>
    </submittedName>
</protein>
<dbReference type="RefSeq" id="WP_344633837.1">
    <property type="nucleotide sequence ID" value="NZ_BAAATJ010000040.1"/>
</dbReference>
<proteinExistence type="predicted"/>